<dbReference type="EMBL" id="FN555004">
    <property type="protein sequence ID" value="CBG40539.1"/>
    <property type="molecule type" value="Genomic_DNA"/>
</dbReference>
<evidence type="ECO:0000256" key="1">
    <source>
        <dbReference type="ARBA" id="ARBA00001933"/>
    </source>
</evidence>
<dbReference type="Pfam" id="PF00202">
    <property type="entry name" value="Aminotran_3"/>
    <property type="match status" value="1"/>
</dbReference>
<evidence type="ECO:0000256" key="3">
    <source>
        <dbReference type="ARBA" id="ARBA00022679"/>
    </source>
</evidence>
<sequence>MDLETLKKLDYNFVLHSYAKMEVNFVLGKNCTLYTQCGKDFIDFGSGIGVCSVGHSNPILNHCIKEQVDQLIHISNLYPNQPQVLLAEKIVELSKMPARVFFSNSGAEANETAIKIARKFGEEEGGIKRYKIITLKSSFHGRTLATLRATGQEKLHRYFSPFPDGFCIAEDILDIYNLIDSQTCAVMLELIQGEGGVNAFDKKQIQDLAIFLKEKKILLIVDEVQTGIYRSGEVFASHKYGILPDIITLAKGLGGGIPIGVTLTTLKDIFAPGDHGSTFGGNFLSSRAALCVLEILEKEFQSGAIALRIKHFDAYLRKIQEEFSDLFSGISGMGLMRGLKTKNVGLQNLVIRNAFEERLLVLKSGSDIVRFLPALTISDEEMRLGFERLRNACLKTMEQNSNSLAC</sequence>
<dbReference type="InterPro" id="IPR050103">
    <property type="entry name" value="Class-III_PLP-dep_AT"/>
</dbReference>
<dbReference type="PIRSF" id="PIRSF000521">
    <property type="entry name" value="Transaminase_4ab_Lys_Orn"/>
    <property type="match status" value="1"/>
</dbReference>
<dbReference type="PANTHER" id="PTHR11986:SF79">
    <property type="entry name" value="ACETYLORNITHINE AMINOTRANSFERASE, MITOCHONDRIAL"/>
    <property type="match status" value="1"/>
</dbReference>
<evidence type="ECO:0000313" key="7">
    <source>
        <dbReference type="Proteomes" id="UP000001522"/>
    </source>
</evidence>
<dbReference type="AlphaFoldDB" id="D3UJ64"/>
<dbReference type="InterPro" id="IPR005814">
    <property type="entry name" value="Aminotrans_3"/>
</dbReference>
<proteinExistence type="inferred from homology"/>
<dbReference type="HOGENOM" id="CLU_016922_10_1_7"/>
<dbReference type="SUPFAM" id="SSF53383">
    <property type="entry name" value="PLP-dependent transferases"/>
    <property type="match status" value="1"/>
</dbReference>
<dbReference type="PROSITE" id="PS00600">
    <property type="entry name" value="AA_TRANSFER_CLASS_3"/>
    <property type="match status" value="1"/>
</dbReference>
<protein>
    <submittedName>
        <fullName evidence="6">Succinylornithine transaminase, ArgD</fullName>
        <ecNumber evidence="6">2.6.1.-</ecNumber>
    </submittedName>
</protein>
<dbReference type="InterPro" id="IPR049704">
    <property type="entry name" value="Aminotrans_3_PPA_site"/>
</dbReference>
<dbReference type="GO" id="GO:0030170">
    <property type="term" value="F:pyridoxal phosphate binding"/>
    <property type="evidence" value="ECO:0007669"/>
    <property type="project" value="InterPro"/>
</dbReference>
<dbReference type="RefSeq" id="WP_013023606.1">
    <property type="nucleotide sequence ID" value="NC_013949.1"/>
</dbReference>
<dbReference type="STRING" id="679897.HMU12850"/>
<evidence type="ECO:0000313" key="6">
    <source>
        <dbReference type="EMBL" id="CBG40539.1"/>
    </source>
</evidence>
<dbReference type="GO" id="GO:0042802">
    <property type="term" value="F:identical protein binding"/>
    <property type="evidence" value="ECO:0007669"/>
    <property type="project" value="TreeGrafter"/>
</dbReference>
<gene>
    <name evidence="6" type="primary">argD</name>
    <name evidence="6" type="ordered locus">HMU12850</name>
</gene>
<organism evidence="6 7">
    <name type="scientific">Helicobacter mustelae (strain ATCC 43772 / CCUG 25715 / CIP 103759 / LMG 18044 / NCTC 12198 / R85-136P)</name>
    <name type="common">Campylobacter mustelae</name>
    <dbReference type="NCBI Taxonomy" id="679897"/>
    <lineage>
        <taxon>Bacteria</taxon>
        <taxon>Pseudomonadati</taxon>
        <taxon>Campylobacterota</taxon>
        <taxon>Epsilonproteobacteria</taxon>
        <taxon>Campylobacterales</taxon>
        <taxon>Helicobacteraceae</taxon>
        <taxon>Helicobacter</taxon>
    </lineage>
</organism>
<dbReference type="GO" id="GO:0008483">
    <property type="term" value="F:transaminase activity"/>
    <property type="evidence" value="ECO:0007669"/>
    <property type="project" value="UniProtKB-KW"/>
</dbReference>
<dbReference type="PANTHER" id="PTHR11986">
    <property type="entry name" value="AMINOTRANSFERASE CLASS III"/>
    <property type="match status" value="1"/>
</dbReference>
<dbReference type="InterPro" id="IPR015422">
    <property type="entry name" value="PyrdxlP-dep_Trfase_small"/>
</dbReference>
<keyword evidence="2 6" id="KW-0032">Aminotransferase</keyword>
<evidence type="ECO:0000256" key="2">
    <source>
        <dbReference type="ARBA" id="ARBA00022576"/>
    </source>
</evidence>
<keyword evidence="7" id="KW-1185">Reference proteome</keyword>
<reference evidence="6 7" key="1">
    <citation type="journal article" date="2010" name="BMC Genomics">
        <title>Comparative genomics and proteomics of Helicobacter mustelae, an ulcerogenic and carcinogenic gastric pathogen.</title>
        <authorList>
            <person name="O'Toole P.W."/>
            <person name="Snelling W.J."/>
            <person name="Canchaya C."/>
            <person name="Forde B.M."/>
            <person name="Hardie K.R."/>
            <person name="Josenhans C."/>
            <person name="Graham R.L.J."/>
            <person name="McMullan G."/>
            <person name="Parkhill J."/>
            <person name="Belda E."/>
            <person name="Bentley S.D."/>
        </authorList>
    </citation>
    <scope>NUCLEOTIDE SEQUENCE [LARGE SCALE GENOMIC DNA]</scope>
    <source>
        <strain evidence="7">ATCC 43772 / LMG 18044 / NCTC 12198 / 12198</strain>
    </source>
</reference>
<keyword evidence="4 5" id="KW-0663">Pyridoxal phosphate</keyword>
<name>D3UJ64_HELM1</name>
<evidence type="ECO:0000256" key="4">
    <source>
        <dbReference type="ARBA" id="ARBA00022898"/>
    </source>
</evidence>
<accession>D3UJ64</accession>
<evidence type="ECO:0000256" key="5">
    <source>
        <dbReference type="RuleBase" id="RU003560"/>
    </source>
</evidence>
<keyword evidence="3 6" id="KW-0808">Transferase</keyword>
<dbReference type="FunFam" id="3.40.640.10:FF:000004">
    <property type="entry name" value="Acetylornithine aminotransferase"/>
    <property type="match status" value="1"/>
</dbReference>
<comment type="similarity">
    <text evidence="5">Belongs to the class-III pyridoxal-phosphate-dependent aminotransferase family.</text>
</comment>
<dbReference type="EC" id="2.6.1.-" evidence="6"/>
<dbReference type="InterPro" id="IPR015424">
    <property type="entry name" value="PyrdxlP-dep_Trfase"/>
</dbReference>
<dbReference type="Gene3D" id="3.40.640.10">
    <property type="entry name" value="Type I PLP-dependent aspartate aminotransferase-like (Major domain)"/>
    <property type="match status" value="1"/>
</dbReference>
<dbReference type="CDD" id="cd00610">
    <property type="entry name" value="OAT_like"/>
    <property type="match status" value="1"/>
</dbReference>
<dbReference type="KEGG" id="hms:HMU12850"/>
<dbReference type="InterPro" id="IPR015421">
    <property type="entry name" value="PyrdxlP-dep_Trfase_major"/>
</dbReference>
<dbReference type="Proteomes" id="UP000001522">
    <property type="component" value="Chromosome"/>
</dbReference>
<dbReference type="eggNOG" id="COG4992">
    <property type="taxonomic scope" value="Bacteria"/>
</dbReference>
<dbReference type="Gene3D" id="3.90.1150.10">
    <property type="entry name" value="Aspartate Aminotransferase, domain 1"/>
    <property type="match status" value="1"/>
</dbReference>
<comment type="cofactor">
    <cofactor evidence="1">
        <name>pyridoxal 5'-phosphate</name>
        <dbReference type="ChEBI" id="CHEBI:597326"/>
    </cofactor>
</comment>